<dbReference type="GeneID" id="87636849"/>
<dbReference type="Gene3D" id="3.40.1410.10">
    <property type="entry name" value="Chorismate lyase-like"/>
    <property type="match status" value="1"/>
</dbReference>
<keyword evidence="1" id="KW-0805">Transcription regulation</keyword>
<dbReference type="InterPro" id="IPR011663">
    <property type="entry name" value="UTRA"/>
</dbReference>
<dbReference type="InterPro" id="IPR050679">
    <property type="entry name" value="Bact_HTH_transcr_reg"/>
</dbReference>
<dbReference type="InterPro" id="IPR000524">
    <property type="entry name" value="Tscrpt_reg_HTH_GntR"/>
</dbReference>
<geneLocation type="plasmid" evidence="5 6">
    <name>unnamed2</name>
</geneLocation>
<evidence type="ECO:0000256" key="1">
    <source>
        <dbReference type="ARBA" id="ARBA00023015"/>
    </source>
</evidence>
<dbReference type="InterPro" id="IPR036390">
    <property type="entry name" value="WH_DNA-bd_sf"/>
</dbReference>
<keyword evidence="5" id="KW-0614">Plasmid</keyword>
<dbReference type="PANTHER" id="PTHR44846:SF17">
    <property type="entry name" value="GNTR-FAMILY TRANSCRIPTIONAL REGULATOR"/>
    <property type="match status" value="1"/>
</dbReference>
<accession>A0A7H8N1A7</accession>
<name>A0A7H8N1A7_STRMI</name>
<evidence type="ECO:0000256" key="2">
    <source>
        <dbReference type="ARBA" id="ARBA00023125"/>
    </source>
</evidence>
<dbReference type="Pfam" id="PF00392">
    <property type="entry name" value="GntR"/>
    <property type="match status" value="1"/>
</dbReference>
<feature type="domain" description="HTH gntR-type" evidence="4">
    <location>
        <begin position="4"/>
        <end position="72"/>
    </location>
</feature>
<evidence type="ECO:0000313" key="6">
    <source>
        <dbReference type="Proteomes" id="UP000509345"/>
    </source>
</evidence>
<dbReference type="PROSITE" id="PS50949">
    <property type="entry name" value="HTH_GNTR"/>
    <property type="match status" value="1"/>
</dbReference>
<dbReference type="GO" id="GO:0003700">
    <property type="term" value="F:DNA-binding transcription factor activity"/>
    <property type="evidence" value="ECO:0007669"/>
    <property type="project" value="InterPro"/>
</dbReference>
<dbReference type="InterPro" id="IPR028978">
    <property type="entry name" value="Chorismate_lyase_/UTRA_dom_sf"/>
</dbReference>
<keyword evidence="2" id="KW-0238">DNA-binding</keyword>
<organism evidence="5 6">
    <name type="scientific">Streptomyces microflavus</name>
    <name type="common">Streptomyces lipmanii</name>
    <dbReference type="NCBI Taxonomy" id="1919"/>
    <lineage>
        <taxon>Bacteria</taxon>
        <taxon>Bacillati</taxon>
        <taxon>Actinomycetota</taxon>
        <taxon>Actinomycetes</taxon>
        <taxon>Kitasatosporales</taxon>
        <taxon>Streptomycetaceae</taxon>
        <taxon>Streptomyces</taxon>
    </lineage>
</organism>
<evidence type="ECO:0000259" key="4">
    <source>
        <dbReference type="PROSITE" id="PS50949"/>
    </source>
</evidence>
<dbReference type="Gene3D" id="1.10.10.10">
    <property type="entry name" value="Winged helix-like DNA-binding domain superfamily/Winged helix DNA-binding domain"/>
    <property type="match status" value="1"/>
</dbReference>
<dbReference type="SUPFAM" id="SSF46785">
    <property type="entry name" value="Winged helix' DNA-binding domain"/>
    <property type="match status" value="1"/>
</dbReference>
<dbReference type="PANTHER" id="PTHR44846">
    <property type="entry name" value="MANNOSYL-D-GLYCERATE TRANSPORT/METABOLISM SYSTEM REPRESSOR MNGR-RELATED"/>
    <property type="match status" value="1"/>
</dbReference>
<keyword evidence="3" id="KW-0804">Transcription</keyword>
<dbReference type="SUPFAM" id="SSF64288">
    <property type="entry name" value="Chorismate lyase-like"/>
    <property type="match status" value="1"/>
</dbReference>
<sequence length="247" mass="26129">MSERTGYAEIAAHYRQQIQDGALSPGDTMPSLREVCERFNVANTTANRAYRVLKLEGLTLPKAGVGTVVAGPISNNIATRVKLHESTGKALGGGETSRITEVGTVGADELVAPRLDVAPGTPVHVRRRVVSRNGAPVHFSSSYYPAYVIAVTPELTEPVSTGGSRELAAERLGSAQAHVLEEVTARFATETEKSALGLTAGNVIVNQVVRTVHLADGRVVEVAVKIAGGTTILRWEALLNAERGAEQ</sequence>
<evidence type="ECO:0000256" key="3">
    <source>
        <dbReference type="ARBA" id="ARBA00023163"/>
    </source>
</evidence>
<reference evidence="5 6" key="1">
    <citation type="submission" date="2020-06" db="EMBL/GenBank/DDBJ databases">
        <title>Genome mining for natural products.</title>
        <authorList>
            <person name="Zhang B."/>
            <person name="Shi J."/>
            <person name="Ge H."/>
        </authorList>
    </citation>
    <scope>NUCLEOTIDE SEQUENCE [LARGE SCALE GENOMIC DNA]</scope>
    <source>
        <strain evidence="5 6">NA06532</strain>
        <plasmid evidence="5 6">unnamed2</plasmid>
    </source>
</reference>
<protein>
    <submittedName>
        <fullName evidence="5">GntR family transcriptional regulator</fullName>
    </submittedName>
</protein>
<dbReference type="Proteomes" id="UP000509345">
    <property type="component" value="Plasmid unnamed2"/>
</dbReference>
<dbReference type="AlphaFoldDB" id="A0A7H8N1A7"/>
<dbReference type="Pfam" id="PF07702">
    <property type="entry name" value="UTRA"/>
    <property type="match status" value="1"/>
</dbReference>
<dbReference type="SMART" id="SM00345">
    <property type="entry name" value="HTH_GNTR"/>
    <property type="match status" value="1"/>
</dbReference>
<dbReference type="GO" id="GO:0003677">
    <property type="term" value="F:DNA binding"/>
    <property type="evidence" value="ECO:0007669"/>
    <property type="project" value="UniProtKB-KW"/>
</dbReference>
<dbReference type="RefSeq" id="WP_176145972.1">
    <property type="nucleotide sequence ID" value="NZ_CP054928.1"/>
</dbReference>
<evidence type="ECO:0000313" key="5">
    <source>
        <dbReference type="EMBL" id="QKW48129.1"/>
    </source>
</evidence>
<dbReference type="SMART" id="SM00866">
    <property type="entry name" value="UTRA"/>
    <property type="match status" value="1"/>
</dbReference>
<gene>
    <name evidence="5" type="ORF">HUT09_36970</name>
</gene>
<dbReference type="GO" id="GO:0045892">
    <property type="term" value="P:negative regulation of DNA-templated transcription"/>
    <property type="evidence" value="ECO:0007669"/>
    <property type="project" value="TreeGrafter"/>
</dbReference>
<dbReference type="InterPro" id="IPR036388">
    <property type="entry name" value="WH-like_DNA-bd_sf"/>
</dbReference>
<proteinExistence type="predicted"/>
<dbReference type="EMBL" id="CP054928">
    <property type="protein sequence ID" value="QKW48129.1"/>
    <property type="molecule type" value="Genomic_DNA"/>
</dbReference>
<dbReference type="CDD" id="cd07377">
    <property type="entry name" value="WHTH_GntR"/>
    <property type="match status" value="1"/>
</dbReference>